<dbReference type="PANTHER" id="PTHR30482">
    <property type="entry name" value="HIGH-AFFINITY BRANCHED-CHAIN AMINO ACID TRANSPORT SYSTEM PERMEASE"/>
    <property type="match status" value="1"/>
</dbReference>
<evidence type="ECO:0000256" key="3">
    <source>
        <dbReference type="ARBA" id="ARBA00022692"/>
    </source>
</evidence>
<name>A0ABS5FUC6_9BRAD</name>
<dbReference type="InterPro" id="IPR001851">
    <property type="entry name" value="ABC_transp_permease"/>
</dbReference>
<dbReference type="CDD" id="cd06581">
    <property type="entry name" value="TM_PBP1_LivM_like"/>
    <property type="match status" value="1"/>
</dbReference>
<keyword evidence="2" id="KW-1003">Cell membrane</keyword>
<evidence type="ECO:0000313" key="7">
    <source>
        <dbReference type="EMBL" id="MBR0800367.1"/>
    </source>
</evidence>
<feature type="transmembrane region" description="Helical" evidence="6">
    <location>
        <begin position="181"/>
        <end position="200"/>
    </location>
</feature>
<dbReference type="Pfam" id="PF02653">
    <property type="entry name" value="BPD_transp_2"/>
    <property type="match status" value="1"/>
</dbReference>
<dbReference type="PANTHER" id="PTHR30482:SF17">
    <property type="entry name" value="ABC TRANSPORTER ATP-BINDING PROTEIN"/>
    <property type="match status" value="1"/>
</dbReference>
<keyword evidence="4 6" id="KW-1133">Transmembrane helix</keyword>
<organism evidence="7 8">
    <name type="scientific">Bradyrhizobium jicamae</name>
    <dbReference type="NCBI Taxonomy" id="280332"/>
    <lineage>
        <taxon>Bacteria</taxon>
        <taxon>Pseudomonadati</taxon>
        <taxon>Pseudomonadota</taxon>
        <taxon>Alphaproteobacteria</taxon>
        <taxon>Hyphomicrobiales</taxon>
        <taxon>Nitrobacteraceae</taxon>
        <taxon>Bradyrhizobium</taxon>
    </lineage>
</organism>
<dbReference type="RefSeq" id="WP_212398477.1">
    <property type="nucleotide sequence ID" value="NZ_JAFCJH010000053.1"/>
</dbReference>
<protein>
    <submittedName>
        <fullName evidence="7">Branched-chain amino acid ABC transporter permease</fullName>
    </submittedName>
</protein>
<keyword evidence="8" id="KW-1185">Reference proteome</keyword>
<evidence type="ECO:0000313" key="8">
    <source>
        <dbReference type="Proteomes" id="UP001315278"/>
    </source>
</evidence>
<sequence>MSSEAGTNAAVVGAGRTPAVPRWVMLIAVWAILIAVPYWLPLLGGYTALAGRVLVFGLAAMGLNLLLGFTGVLSFGHAAYFGLGAYGAGLTLRYLAHSTPLAMLLGTLLGGLAGTLFGLLIVRRRGVYFAMCTIAFGQLWYYLAYSWNDFTGGFDGLRDFHREPIGLGGLTLDITDGGNRFYFFLLAVFALAVGLLGLLVRSPFGHTLRAIRENERRARFLAIPVERQIWLSFSISCFFTALAGTLYALLNNFADPLALHYSLSGYFVVMCVMGGMRTFWGPLVGATVFVVLQDYISSMTVNWMSFVGAIFVLVVLFFPRGLLGMRGRRGSA</sequence>
<feature type="transmembrane region" description="Helical" evidence="6">
    <location>
        <begin position="127"/>
        <end position="145"/>
    </location>
</feature>
<comment type="caution">
    <text evidence="7">The sequence shown here is derived from an EMBL/GenBank/DDBJ whole genome shotgun (WGS) entry which is preliminary data.</text>
</comment>
<evidence type="ECO:0000256" key="5">
    <source>
        <dbReference type="ARBA" id="ARBA00023136"/>
    </source>
</evidence>
<feature type="transmembrane region" description="Helical" evidence="6">
    <location>
        <begin position="101"/>
        <end position="122"/>
    </location>
</feature>
<reference evidence="8" key="1">
    <citation type="journal article" date="2021" name="ISME J.">
        <title>Evolutionary origin and ecological implication of a unique nif island in free-living Bradyrhizobium lineages.</title>
        <authorList>
            <person name="Tao J."/>
        </authorList>
    </citation>
    <scope>NUCLEOTIDE SEQUENCE [LARGE SCALE GENOMIC DNA]</scope>
    <source>
        <strain evidence="8">SZCCT0434</strain>
    </source>
</reference>
<keyword evidence="5 6" id="KW-0472">Membrane</keyword>
<feature type="transmembrane region" description="Helical" evidence="6">
    <location>
        <begin position="20"/>
        <end position="41"/>
    </location>
</feature>
<evidence type="ECO:0000256" key="4">
    <source>
        <dbReference type="ARBA" id="ARBA00022989"/>
    </source>
</evidence>
<feature type="transmembrane region" description="Helical" evidence="6">
    <location>
        <begin position="53"/>
        <end position="81"/>
    </location>
</feature>
<dbReference type="EMBL" id="JAFCJH010000053">
    <property type="protein sequence ID" value="MBR0800367.1"/>
    <property type="molecule type" value="Genomic_DNA"/>
</dbReference>
<dbReference type="Proteomes" id="UP001315278">
    <property type="component" value="Unassembled WGS sequence"/>
</dbReference>
<accession>A0ABS5FUC6</accession>
<comment type="subcellular location">
    <subcellularLocation>
        <location evidence="1">Cell membrane</location>
        <topology evidence="1">Multi-pass membrane protein</topology>
    </subcellularLocation>
</comment>
<evidence type="ECO:0000256" key="2">
    <source>
        <dbReference type="ARBA" id="ARBA00022475"/>
    </source>
</evidence>
<dbReference type="InterPro" id="IPR043428">
    <property type="entry name" value="LivM-like"/>
</dbReference>
<evidence type="ECO:0000256" key="1">
    <source>
        <dbReference type="ARBA" id="ARBA00004651"/>
    </source>
</evidence>
<proteinExistence type="predicted"/>
<keyword evidence="3 6" id="KW-0812">Transmembrane</keyword>
<feature type="transmembrane region" description="Helical" evidence="6">
    <location>
        <begin position="229"/>
        <end position="250"/>
    </location>
</feature>
<evidence type="ECO:0000256" key="6">
    <source>
        <dbReference type="SAM" id="Phobius"/>
    </source>
</evidence>
<gene>
    <name evidence="7" type="ORF">JQ615_33860</name>
</gene>
<feature type="transmembrane region" description="Helical" evidence="6">
    <location>
        <begin position="303"/>
        <end position="323"/>
    </location>
</feature>